<evidence type="ECO:0000256" key="1">
    <source>
        <dbReference type="SAM" id="Phobius"/>
    </source>
</evidence>
<evidence type="ECO:0000313" key="3">
    <source>
        <dbReference type="Proteomes" id="UP001595953"/>
    </source>
</evidence>
<sequence>METGKAKQYFKYAIGEILLVMVGILLALQVNNWNQNRMTKNTERDTLKNLLEEIQLDTLDIRFNLNLHLSSLENDELLFHFLNGDTSVQASSINFTEVLGNPVVAVLNTSTYSSLINNSPNLISNQRLKKKIFVHYNLVYTSIFEVENRSTGFKPYDKLLPFFQKHFTVNKEFTSLSLSSNYSTDYFNEDYKRTSLYPKDLELLKTDEAFKVTLSEVIYLRSITISVYREALKRIEELSNEISEELKTNFE</sequence>
<feature type="transmembrane region" description="Helical" evidence="1">
    <location>
        <begin position="12"/>
        <end position="30"/>
    </location>
</feature>
<dbReference type="EMBL" id="JBHSGP010000004">
    <property type="protein sequence ID" value="MFC4720853.1"/>
    <property type="molecule type" value="Genomic_DNA"/>
</dbReference>
<keyword evidence="1" id="KW-1133">Transmembrane helix</keyword>
<comment type="caution">
    <text evidence="2">The sequence shown here is derived from an EMBL/GenBank/DDBJ whole genome shotgun (WGS) entry which is preliminary data.</text>
</comment>
<dbReference type="Proteomes" id="UP001595953">
    <property type="component" value="Unassembled WGS sequence"/>
</dbReference>
<dbReference type="RefSeq" id="WP_387960012.1">
    <property type="nucleotide sequence ID" value="NZ_JBHSGP010000004.1"/>
</dbReference>
<organism evidence="2 3">
    <name type="scientific">Geojedonia litorea</name>
    <dbReference type="NCBI Taxonomy" id="1268269"/>
    <lineage>
        <taxon>Bacteria</taxon>
        <taxon>Pseudomonadati</taxon>
        <taxon>Bacteroidota</taxon>
        <taxon>Flavobacteriia</taxon>
        <taxon>Flavobacteriales</taxon>
        <taxon>Flavobacteriaceae</taxon>
        <taxon>Geojedonia</taxon>
    </lineage>
</organism>
<keyword evidence="3" id="KW-1185">Reference proteome</keyword>
<gene>
    <name evidence="2" type="ORF">ACFO5O_00860</name>
</gene>
<name>A0ABV9N270_9FLAO</name>
<proteinExistence type="predicted"/>
<protein>
    <submittedName>
        <fullName evidence="2">Uncharacterized protein</fullName>
    </submittedName>
</protein>
<evidence type="ECO:0000313" key="2">
    <source>
        <dbReference type="EMBL" id="MFC4720853.1"/>
    </source>
</evidence>
<keyword evidence="1" id="KW-0812">Transmembrane</keyword>
<reference evidence="3" key="1">
    <citation type="journal article" date="2019" name="Int. J. Syst. Evol. Microbiol.">
        <title>The Global Catalogue of Microorganisms (GCM) 10K type strain sequencing project: providing services to taxonomists for standard genome sequencing and annotation.</title>
        <authorList>
            <consortium name="The Broad Institute Genomics Platform"/>
            <consortium name="The Broad Institute Genome Sequencing Center for Infectious Disease"/>
            <person name="Wu L."/>
            <person name="Ma J."/>
        </authorList>
    </citation>
    <scope>NUCLEOTIDE SEQUENCE [LARGE SCALE GENOMIC DNA]</scope>
    <source>
        <strain evidence="3">CCUG 63682</strain>
    </source>
</reference>
<accession>A0ABV9N270</accession>
<keyword evidence="1" id="KW-0472">Membrane</keyword>